<reference evidence="1" key="1">
    <citation type="submission" date="2023-10" db="EMBL/GenBank/DDBJ databases">
        <authorList>
            <person name="Rodriguez Cubillos JULIANA M."/>
            <person name="De Vega J."/>
        </authorList>
    </citation>
    <scope>NUCLEOTIDE SEQUENCE</scope>
</reference>
<keyword evidence="2" id="KW-1185">Reference proteome</keyword>
<proteinExistence type="predicted"/>
<evidence type="ECO:0000313" key="2">
    <source>
        <dbReference type="Proteomes" id="UP001177021"/>
    </source>
</evidence>
<dbReference type="EMBL" id="CASHSV030000001">
    <property type="protein sequence ID" value="CAJ2633307.1"/>
    <property type="molecule type" value="Genomic_DNA"/>
</dbReference>
<accession>A0ACB0IMB4</accession>
<gene>
    <name evidence="1" type="ORF">MILVUS5_LOCUS4441</name>
</gene>
<evidence type="ECO:0000313" key="1">
    <source>
        <dbReference type="EMBL" id="CAJ2633307.1"/>
    </source>
</evidence>
<name>A0ACB0IMB4_TRIPR</name>
<organism evidence="1 2">
    <name type="scientific">Trifolium pratense</name>
    <name type="common">Red clover</name>
    <dbReference type="NCBI Taxonomy" id="57577"/>
    <lineage>
        <taxon>Eukaryota</taxon>
        <taxon>Viridiplantae</taxon>
        <taxon>Streptophyta</taxon>
        <taxon>Embryophyta</taxon>
        <taxon>Tracheophyta</taxon>
        <taxon>Spermatophyta</taxon>
        <taxon>Magnoliopsida</taxon>
        <taxon>eudicotyledons</taxon>
        <taxon>Gunneridae</taxon>
        <taxon>Pentapetalae</taxon>
        <taxon>rosids</taxon>
        <taxon>fabids</taxon>
        <taxon>Fabales</taxon>
        <taxon>Fabaceae</taxon>
        <taxon>Papilionoideae</taxon>
        <taxon>50 kb inversion clade</taxon>
        <taxon>NPAAA clade</taxon>
        <taxon>Hologalegina</taxon>
        <taxon>IRL clade</taxon>
        <taxon>Trifolieae</taxon>
        <taxon>Trifolium</taxon>
    </lineage>
</organism>
<dbReference type="Proteomes" id="UP001177021">
    <property type="component" value="Unassembled WGS sequence"/>
</dbReference>
<comment type="caution">
    <text evidence="1">The sequence shown here is derived from an EMBL/GenBank/DDBJ whole genome shotgun (WGS) entry which is preliminary data.</text>
</comment>
<protein>
    <submittedName>
        <fullName evidence="1">Uncharacterized protein</fullName>
    </submittedName>
</protein>
<sequence length="105" mass="12447">MMTKVEERLIIRLNRVPLGDIIFLTKIPGILLLYPNQRHKWIAEQTHAQREQKTEEVACEYAQEQEFYRQTALFSKKDKEKVELMQAVSLCMFVLLVTILKVLRL</sequence>